<dbReference type="AlphaFoldDB" id="G0MU74"/>
<keyword evidence="3" id="KW-1185">Reference proteome</keyword>
<protein>
    <recommendedName>
        <fullName evidence="1">CHK kinase-like domain-containing protein</fullName>
    </recommendedName>
</protein>
<name>G0MU74_CAEBE</name>
<dbReference type="InterPro" id="IPR012877">
    <property type="entry name" value="Dhs-27"/>
</dbReference>
<dbReference type="eggNOG" id="ENOG502QVUT">
    <property type="taxonomic scope" value="Eukaryota"/>
</dbReference>
<dbReference type="InterPro" id="IPR011009">
    <property type="entry name" value="Kinase-like_dom_sf"/>
</dbReference>
<dbReference type="OMA" id="WSNNILW"/>
<dbReference type="PANTHER" id="PTHR23020">
    <property type="entry name" value="UNCHARACTERIZED NUCLEAR HORMONE RECEPTOR-RELATED"/>
    <property type="match status" value="1"/>
</dbReference>
<organism evidence="3">
    <name type="scientific">Caenorhabditis brenneri</name>
    <name type="common">Nematode worm</name>
    <dbReference type="NCBI Taxonomy" id="135651"/>
    <lineage>
        <taxon>Eukaryota</taxon>
        <taxon>Metazoa</taxon>
        <taxon>Ecdysozoa</taxon>
        <taxon>Nematoda</taxon>
        <taxon>Chromadorea</taxon>
        <taxon>Rhabditida</taxon>
        <taxon>Rhabditina</taxon>
        <taxon>Rhabditomorpha</taxon>
        <taxon>Rhabditoidea</taxon>
        <taxon>Rhabditidae</taxon>
        <taxon>Peloderinae</taxon>
        <taxon>Caenorhabditis</taxon>
    </lineage>
</organism>
<feature type="domain" description="CHK kinase-like" evidence="1">
    <location>
        <begin position="152"/>
        <end position="344"/>
    </location>
</feature>
<dbReference type="Gene3D" id="3.90.1200.10">
    <property type="match status" value="1"/>
</dbReference>
<dbReference type="SUPFAM" id="SSF56112">
    <property type="entry name" value="Protein kinase-like (PK-like)"/>
    <property type="match status" value="1"/>
</dbReference>
<proteinExistence type="predicted"/>
<dbReference type="HOGENOM" id="CLU_038410_1_0_1"/>
<dbReference type="InterPro" id="IPR015897">
    <property type="entry name" value="CHK_kinase-like"/>
</dbReference>
<dbReference type="STRING" id="135651.G0MU74"/>
<dbReference type="InterPro" id="IPR052961">
    <property type="entry name" value="Oxido-Kinase-like_Enzymes"/>
</dbReference>
<sequence>MALYTTADGILGTHVTWNDVEEEMQKALGTTATFGEDKKVTNISDMKGFMSRIALIEPCWIGFTNEETLPEKFIVKISSQLPYIEMTKLMDFGGEDIWNAERLNNMGEATRVFHNKEVATYQIMMRENHPKIPLTKIYAAKPFEEENSLKAYIISEYIPNLYHIGMHDSIPAEDLLPIVQALAIFSAIGQNLSEDETKYARGANFLDMIFHQFMDETSIKRSETMMRNAFPEDYHEKVEQMLKNNQDYYLNPKMLDNFKNTCNFFGYQPVLTHSDAWSANFLCTKEGSKVNFKALIDFQTVSITTPAQDVARLFASCLSAKDRREKAEYLLEEYYKTFVKELNGNEVPYSLQNLKDSYQVYFPLMSCLVLPAIAPMLEHGHASDDEKEAMKNAAMEKMIGLLEDVIITHESSMKKLPKYFQF</sequence>
<evidence type="ECO:0000313" key="3">
    <source>
        <dbReference type="Proteomes" id="UP000008068"/>
    </source>
</evidence>
<gene>
    <name evidence="2" type="ORF">CAEBREN_03635</name>
</gene>
<evidence type="ECO:0000259" key="1">
    <source>
        <dbReference type="SMART" id="SM00587"/>
    </source>
</evidence>
<dbReference type="Pfam" id="PF07914">
    <property type="entry name" value="DUF1679"/>
    <property type="match status" value="1"/>
</dbReference>
<dbReference type="PANTHER" id="PTHR23020:SF43">
    <property type="entry name" value="CHK KINASE-LIKE DOMAIN-CONTAINING PROTEIN"/>
    <property type="match status" value="1"/>
</dbReference>
<reference evidence="3" key="1">
    <citation type="submission" date="2011-07" db="EMBL/GenBank/DDBJ databases">
        <authorList>
            <consortium name="Caenorhabditis brenneri Sequencing and Analysis Consortium"/>
            <person name="Wilson R.K."/>
        </authorList>
    </citation>
    <scope>NUCLEOTIDE SEQUENCE [LARGE SCALE GENOMIC DNA]</scope>
    <source>
        <strain evidence="3">PB2801</strain>
    </source>
</reference>
<dbReference type="Proteomes" id="UP000008068">
    <property type="component" value="Unassembled WGS sequence"/>
</dbReference>
<dbReference type="EMBL" id="GL379812">
    <property type="protein sequence ID" value="EGT44187.1"/>
    <property type="molecule type" value="Genomic_DNA"/>
</dbReference>
<evidence type="ECO:0000313" key="2">
    <source>
        <dbReference type="EMBL" id="EGT44187.1"/>
    </source>
</evidence>
<dbReference type="SMART" id="SM00587">
    <property type="entry name" value="CHK"/>
    <property type="match status" value="1"/>
</dbReference>
<accession>G0MU74</accession>
<dbReference type="InParanoid" id="G0MU74"/>
<dbReference type="OrthoDB" id="5777157at2759"/>